<feature type="domain" description="Cytochrome c" evidence="6">
    <location>
        <begin position="1"/>
        <end position="33"/>
    </location>
</feature>
<evidence type="ECO:0000256" key="4">
    <source>
        <dbReference type="ARBA" id="ARBA00022982"/>
    </source>
</evidence>
<evidence type="ECO:0000313" key="7">
    <source>
        <dbReference type="EMBL" id="WNK21598.1"/>
    </source>
</evidence>
<dbReference type="EMBL" id="CP119391">
    <property type="protein sequence ID" value="WNK21598.1"/>
    <property type="molecule type" value="Genomic_DNA"/>
</dbReference>
<dbReference type="Pfam" id="PF13442">
    <property type="entry name" value="Cytochrome_CBB3"/>
    <property type="match status" value="1"/>
</dbReference>
<dbReference type="InterPro" id="IPR002323">
    <property type="entry name" value="Cyt_CIE"/>
</dbReference>
<evidence type="ECO:0000256" key="5">
    <source>
        <dbReference type="ARBA" id="ARBA00023004"/>
    </source>
</evidence>
<evidence type="ECO:0000256" key="2">
    <source>
        <dbReference type="ARBA" id="ARBA00022617"/>
    </source>
</evidence>
<dbReference type="InterPro" id="IPR036909">
    <property type="entry name" value="Cyt_c-like_dom_sf"/>
</dbReference>
<evidence type="ECO:0000256" key="1">
    <source>
        <dbReference type="ARBA" id="ARBA00022448"/>
    </source>
</evidence>
<dbReference type="Gene3D" id="1.10.760.10">
    <property type="entry name" value="Cytochrome c-like domain"/>
    <property type="match status" value="1"/>
</dbReference>
<dbReference type="PRINTS" id="PR00607">
    <property type="entry name" value="CYTCHROMECIE"/>
</dbReference>
<sequence length="38" mass="4140">MYDHAINGFQAMPPKGGQVSLSDDEVKAAVDYMLEPTL</sequence>
<accession>A0ABY9Z574</accession>
<name>A0ABY9Z574_9GAMM</name>
<reference evidence="7 8" key="1">
    <citation type="submission" date="2023-03" db="EMBL/GenBank/DDBJ databases">
        <title>Halomonas sp. nov., isolated from Korean tranditional fermented seafood 'Jeotgal'.</title>
        <authorList>
            <person name="Kim B."/>
            <person name="Shin N.-R."/>
        </authorList>
    </citation>
    <scope>NUCLEOTIDE SEQUENCE [LARGE SCALE GENOMIC DNA]</scope>
    <source>
        <strain evidence="7 8">SG2L-4</strain>
    </source>
</reference>
<keyword evidence="5" id="KW-0408">Iron</keyword>
<dbReference type="SUPFAM" id="SSF46626">
    <property type="entry name" value="Cytochrome c"/>
    <property type="match status" value="1"/>
</dbReference>
<keyword evidence="3" id="KW-0479">Metal-binding</keyword>
<evidence type="ECO:0000313" key="8">
    <source>
        <dbReference type="Proteomes" id="UP001301869"/>
    </source>
</evidence>
<gene>
    <name evidence="7" type="ORF">P1P91_11865</name>
</gene>
<proteinExistence type="predicted"/>
<organism evidence="7 8">
    <name type="scientific">Halomonas piscis</name>
    <dbReference type="NCBI Taxonomy" id="3031727"/>
    <lineage>
        <taxon>Bacteria</taxon>
        <taxon>Pseudomonadati</taxon>
        <taxon>Pseudomonadota</taxon>
        <taxon>Gammaproteobacteria</taxon>
        <taxon>Oceanospirillales</taxon>
        <taxon>Halomonadaceae</taxon>
        <taxon>Halomonas</taxon>
    </lineage>
</organism>
<dbReference type="InterPro" id="IPR009056">
    <property type="entry name" value="Cyt_c-like_dom"/>
</dbReference>
<keyword evidence="1" id="KW-0813">Transport</keyword>
<keyword evidence="8" id="KW-1185">Reference proteome</keyword>
<keyword evidence="2" id="KW-0349">Heme</keyword>
<dbReference type="Proteomes" id="UP001301869">
    <property type="component" value="Chromosome"/>
</dbReference>
<evidence type="ECO:0000259" key="6">
    <source>
        <dbReference type="Pfam" id="PF13442"/>
    </source>
</evidence>
<protein>
    <submittedName>
        <fullName evidence="7">C-type cytochrome</fullName>
    </submittedName>
</protein>
<evidence type="ECO:0000256" key="3">
    <source>
        <dbReference type="ARBA" id="ARBA00022723"/>
    </source>
</evidence>
<keyword evidence="4" id="KW-0249">Electron transport</keyword>